<evidence type="ECO:0000313" key="4">
    <source>
        <dbReference type="Proteomes" id="UP000315234"/>
    </source>
</evidence>
<dbReference type="Proteomes" id="UP000315234">
    <property type="component" value="Unassembled WGS sequence"/>
</dbReference>
<feature type="transmembrane region" description="Helical" evidence="1">
    <location>
        <begin position="310"/>
        <end position="333"/>
    </location>
</feature>
<dbReference type="AlphaFoldDB" id="A0ABC9ZL39"/>
<dbReference type="InterPro" id="IPR006707">
    <property type="entry name" value="T7SS_EccD"/>
</dbReference>
<name>A0ABC9ZL39_CORST</name>
<reference evidence="3 4" key="1">
    <citation type="submission" date="2019-06" db="EMBL/GenBank/DDBJ databases">
        <title>Draft genome sequence of Corynebacterium striatum NBRC 15291.</title>
        <authorList>
            <person name="Miura T."/>
            <person name="Furukawa M."/>
            <person name="Shimamura M."/>
            <person name="Ohyama Y."/>
            <person name="Yamazoe A."/>
            <person name="Kawasaki H."/>
        </authorList>
    </citation>
    <scope>NUCLEOTIDE SEQUENCE [LARGE SCALE GENOMIC DNA]</scope>
    <source>
        <strain evidence="3 4">NBRC 15291</strain>
    </source>
</reference>
<dbReference type="RefSeq" id="WP_050765387.1">
    <property type="nucleotide sequence ID" value="NZ_BJLD01000001.1"/>
</dbReference>
<feature type="transmembrane region" description="Helical" evidence="1">
    <location>
        <begin position="213"/>
        <end position="233"/>
    </location>
</feature>
<sequence>MTEVLSTTQAQSVRVTVRFHIFEFRKEADVALPLAASVGESLGELMQLVDAPIFTVPLQASTAGGKAIPLSTMLERTPLREGSVLIIEPVEEKPAPVVRDAAEALAHNAAAGLPAQSATVWAGAGLLAASSIIAATLGLLPAASLVALGAFVLALWTRSALLTFLCIAAAAVAGWVFISPQEAERPWALWAGCVGALIALAACHATKLGGMRLSLATLTTALLCAIGAAGSLLPGAQGADLVGTQAPEVVPSAGAACALAATVILLAGAPSFTTHLVGLKVPQLPTAGQDLNVSDSVQDDVDQRADRAGLAYEGVCIGAAAAGLPALALLAVMPVSSTNLVAVLFAQLLCVALAGATVLHAVRHARVVSSWALTGLAVAATAVAAIYAARSWSTLTTSPPWSIWVLSALAVGVLAAMVSTPLWAPKVALAAPTTIAWYERAETLAVAACLPLAAHVAGIFLLIRGLG</sequence>
<feature type="domain" description="EccD-like transmembrane" evidence="2">
    <location>
        <begin position="113"/>
        <end position="466"/>
    </location>
</feature>
<feature type="transmembrane region" description="Helical" evidence="1">
    <location>
        <begin position="160"/>
        <end position="181"/>
    </location>
</feature>
<feature type="transmembrane region" description="Helical" evidence="1">
    <location>
        <begin position="187"/>
        <end position="206"/>
    </location>
</feature>
<dbReference type="Pfam" id="PF19053">
    <property type="entry name" value="EccD"/>
    <property type="match status" value="1"/>
</dbReference>
<accession>A0ABC9ZL39</accession>
<dbReference type="NCBIfam" id="TIGR03920">
    <property type="entry name" value="T7SS_EccD"/>
    <property type="match status" value="1"/>
</dbReference>
<keyword evidence="1" id="KW-0472">Membrane</keyword>
<feature type="transmembrane region" description="Helical" evidence="1">
    <location>
        <begin position="253"/>
        <end position="272"/>
    </location>
</feature>
<feature type="transmembrane region" description="Helical" evidence="1">
    <location>
        <begin position="401"/>
        <end position="424"/>
    </location>
</feature>
<keyword evidence="1" id="KW-1133">Transmembrane helix</keyword>
<protein>
    <recommendedName>
        <fullName evidence="2">EccD-like transmembrane domain-containing protein</fullName>
    </recommendedName>
</protein>
<dbReference type="InterPro" id="IPR044049">
    <property type="entry name" value="EccD_transm"/>
</dbReference>
<organism evidence="3 4">
    <name type="scientific">Corynebacterium striatum</name>
    <dbReference type="NCBI Taxonomy" id="43770"/>
    <lineage>
        <taxon>Bacteria</taxon>
        <taxon>Bacillati</taxon>
        <taxon>Actinomycetota</taxon>
        <taxon>Actinomycetes</taxon>
        <taxon>Mycobacteriales</taxon>
        <taxon>Corynebacteriaceae</taxon>
        <taxon>Corynebacterium</taxon>
    </lineage>
</organism>
<feature type="transmembrane region" description="Helical" evidence="1">
    <location>
        <begin position="339"/>
        <end position="359"/>
    </location>
</feature>
<feature type="transmembrane region" description="Helical" evidence="1">
    <location>
        <begin position="371"/>
        <end position="389"/>
    </location>
</feature>
<evidence type="ECO:0000256" key="1">
    <source>
        <dbReference type="SAM" id="Phobius"/>
    </source>
</evidence>
<evidence type="ECO:0000259" key="2">
    <source>
        <dbReference type="Pfam" id="PF19053"/>
    </source>
</evidence>
<evidence type="ECO:0000313" key="3">
    <source>
        <dbReference type="EMBL" id="GEA42897.1"/>
    </source>
</evidence>
<feature type="transmembrane region" description="Helical" evidence="1">
    <location>
        <begin position="444"/>
        <end position="463"/>
    </location>
</feature>
<comment type="caution">
    <text evidence="3">The sequence shown here is derived from an EMBL/GenBank/DDBJ whole genome shotgun (WGS) entry which is preliminary data.</text>
</comment>
<proteinExistence type="predicted"/>
<keyword evidence="1" id="KW-0812">Transmembrane</keyword>
<dbReference type="EMBL" id="BJLD01000001">
    <property type="protein sequence ID" value="GEA42897.1"/>
    <property type="molecule type" value="Genomic_DNA"/>
</dbReference>
<gene>
    <name evidence="3" type="ORF">Cst04h_10670</name>
</gene>
<feature type="transmembrane region" description="Helical" evidence="1">
    <location>
        <begin position="120"/>
        <end position="153"/>
    </location>
</feature>